<proteinExistence type="predicted"/>
<dbReference type="Pfam" id="PF25209">
    <property type="entry name" value="Phage_capsid_4"/>
    <property type="match status" value="1"/>
</dbReference>
<protein>
    <submittedName>
        <fullName evidence="1">Uncharacterized protein</fullName>
    </submittedName>
</protein>
<dbReference type="EMBL" id="LAZR01021770">
    <property type="protein sequence ID" value="KKL84194.1"/>
    <property type="molecule type" value="Genomic_DNA"/>
</dbReference>
<reference evidence="1" key="1">
    <citation type="journal article" date="2015" name="Nature">
        <title>Complex archaea that bridge the gap between prokaryotes and eukaryotes.</title>
        <authorList>
            <person name="Spang A."/>
            <person name="Saw J.H."/>
            <person name="Jorgensen S.L."/>
            <person name="Zaremba-Niedzwiedzka K."/>
            <person name="Martijn J."/>
            <person name="Lind A.E."/>
            <person name="van Eijk R."/>
            <person name="Schleper C."/>
            <person name="Guy L."/>
            <person name="Ettema T.J."/>
        </authorList>
    </citation>
    <scope>NUCLEOTIDE SEQUENCE</scope>
</reference>
<accession>A0A0F9FCT1</accession>
<gene>
    <name evidence="1" type="ORF">LCGC14_1967190</name>
</gene>
<evidence type="ECO:0000313" key="1">
    <source>
        <dbReference type="EMBL" id="KKL84194.1"/>
    </source>
</evidence>
<organism evidence="1">
    <name type="scientific">marine sediment metagenome</name>
    <dbReference type="NCBI Taxonomy" id="412755"/>
    <lineage>
        <taxon>unclassified sequences</taxon>
        <taxon>metagenomes</taxon>
        <taxon>ecological metagenomes</taxon>
    </lineage>
</organism>
<dbReference type="AlphaFoldDB" id="A0A0F9FCT1"/>
<name>A0A0F9FCT1_9ZZZZ</name>
<comment type="caution">
    <text evidence="1">The sequence shown here is derived from an EMBL/GenBank/DDBJ whole genome shotgun (WGS) entry which is preliminary data.</text>
</comment>
<sequence>MSIARTILSDFYIDRLANLEMIIRDLYEDLPRVMPQIFNERNVKGSMFKTSGYSGLGLYSEVGEGADIQTDDPVQGFDAQFIPLKHGSGFKMTAEMMDDDLDQIAKDYTTHLGNSEVQTQETQAAALFNNGFSGGTAIPDGEQFFSGSHPLAKAGGTWRNQPSTSADLSITSLEQAMIDMADWVSDAGLKIAIRPRILLIPTELWWLAQRLLNSEQLPQSANNDINPARDFVTPIKWEYLTDSDAFFLGSDKNMHKLFWGWKLKGEFGRQFNEKNQTLEVYRTYRAIQGVGDARGWYGSPGA</sequence>